<feature type="compositionally biased region" description="Basic and acidic residues" evidence="1">
    <location>
        <begin position="15"/>
        <end position="28"/>
    </location>
</feature>
<dbReference type="VEuPathDB" id="FungiDB:PTTG_29273"/>
<reference evidence="3 4" key="3">
    <citation type="journal article" date="2017" name="G3 (Bethesda)">
        <title>Comparative analysis highlights variable genome content of wheat rusts and divergence of the mating loci.</title>
        <authorList>
            <person name="Cuomo C.A."/>
            <person name="Bakkeren G."/>
            <person name="Khalil H.B."/>
            <person name="Panwar V."/>
            <person name="Joly D."/>
            <person name="Linning R."/>
            <person name="Sakthikumar S."/>
            <person name="Song X."/>
            <person name="Adiconis X."/>
            <person name="Fan L."/>
            <person name="Goldberg J.M."/>
            <person name="Levin J.Z."/>
            <person name="Young S."/>
            <person name="Zeng Q."/>
            <person name="Anikster Y."/>
            <person name="Bruce M."/>
            <person name="Wang M."/>
            <person name="Yin C."/>
            <person name="McCallum B."/>
            <person name="Szabo L.J."/>
            <person name="Hulbert S."/>
            <person name="Chen X."/>
            <person name="Fellers J.P."/>
        </authorList>
    </citation>
    <scope>NUCLEOTIDE SEQUENCE</scope>
    <source>
        <strain evidence="4">Isolate 1-1 / race 1 (BBBD)</strain>
        <strain evidence="3">isolate 1-1 / race 1 (BBBD)</strain>
    </source>
</reference>
<dbReference type="EnsemblFungi" id="PTTG_29273-t43_1">
    <property type="protein sequence ID" value="PTTG_29273-t43_1-p1"/>
    <property type="gene ID" value="PTTG_29273"/>
</dbReference>
<gene>
    <name evidence="2" type="ORF">PTTG_29273</name>
</gene>
<keyword evidence="4" id="KW-1185">Reference proteome</keyword>
<proteinExistence type="predicted"/>
<sequence length="219" mass="24500">MDSSEQAQTNQGQAHMDESSRLADQSRRLDNLDQQVGRMASGLEQLISIMKDTNLRQYPPLPTPQFEPVSTALADTPNFACFTFVPNEEAPVPQLRPGETFLSAGGNPQQGQPIPFPTGDQPVDVTEGQVQNRVYLEPPKIADLWLLGDPRHLARFLQLIRDFLYPREAFFSSQARMIVWISCHFGYKPLDSTCAPSPAENWYNSLISTNARAQNVLDP</sequence>
<reference evidence="2" key="1">
    <citation type="submission" date="2009-11" db="EMBL/GenBank/DDBJ databases">
        <authorList>
            <consortium name="The Broad Institute Genome Sequencing Platform"/>
            <person name="Ward D."/>
            <person name="Feldgarden M."/>
            <person name="Earl A."/>
            <person name="Young S.K."/>
            <person name="Zeng Q."/>
            <person name="Koehrsen M."/>
            <person name="Alvarado L."/>
            <person name="Berlin A."/>
            <person name="Bochicchio J."/>
            <person name="Borenstein D."/>
            <person name="Chapman S.B."/>
            <person name="Chen Z."/>
            <person name="Engels R."/>
            <person name="Freedman E."/>
            <person name="Gellesch M."/>
            <person name="Goldberg J."/>
            <person name="Griggs A."/>
            <person name="Gujja S."/>
            <person name="Heilman E."/>
            <person name="Heiman D."/>
            <person name="Hepburn T."/>
            <person name="Howarth C."/>
            <person name="Jen D."/>
            <person name="Larson L."/>
            <person name="Lewis B."/>
            <person name="Mehta T."/>
            <person name="Park D."/>
            <person name="Pearson M."/>
            <person name="Roberts A."/>
            <person name="Saif S."/>
            <person name="Shea T."/>
            <person name="Shenoy N."/>
            <person name="Sisk P."/>
            <person name="Stolte C."/>
            <person name="Sykes S."/>
            <person name="Thomson T."/>
            <person name="Walk T."/>
            <person name="White J."/>
            <person name="Yandava C."/>
            <person name="Izard J."/>
            <person name="Baranova O.V."/>
            <person name="Blanton J.M."/>
            <person name="Tanner A.C."/>
            <person name="Dewhirst F.E."/>
            <person name="Haas B."/>
            <person name="Nusbaum C."/>
            <person name="Birren B."/>
        </authorList>
    </citation>
    <scope>NUCLEOTIDE SEQUENCE [LARGE SCALE GENOMIC DNA]</scope>
    <source>
        <strain evidence="2">1-1 BBBD Race 1</strain>
    </source>
</reference>
<accession>A0A180G5V4</accession>
<evidence type="ECO:0000313" key="4">
    <source>
        <dbReference type="Proteomes" id="UP000005240"/>
    </source>
</evidence>
<evidence type="ECO:0000256" key="1">
    <source>
        <dbReference type="SAM" id="MobiDB-lite"/>
    </source>
</evidence>
<feature type="region of interest" description="Disordered" evidence="1">
    <location>
        <begin position="1"/>
        <end position="28"/>
    </location>
</feature>
<feature type="compositionally biased region" description="Polar residues" evidence="1">
    <location>
        <begin position="1"/>
        <end position="13"/>
    </location>
</feature>
<dbReference type="AlphaFoldDB" id="A0A180G5V4"/>
<name>A0A180G5V4_PUCT1</name>
<dbReference type="EMBL" id="ADAS02000278">
    <property type="protein sequence ID" value="OAV87802.1"/>
    <property type="molecule type" value="Genomic_DNA"/>
</dbReference>
<evidence type="ECO:0000313" key="3">
    <source>
        <dbReference type="EnsemblFungi" id="PTTG_29273-t43_1-p1"/>
    </source>
</evidence>
<reference evidence="2" key="2">
    <citation type="submission" date="2016-05" db="EMBL/GenBank/DDBJ databases">
        <title>Comparative analysis highlights variable genome content of wheat rusts and divergence of the mating loci.</title>
        <authorList>
            <person name="Cuomo C.A."/>
            <person name="Bakkeren G."/>
            <person name="Szabo L."/>
            <person name="Khalil H."/>
            <person name="Joly D."/>
            <person name="Goldberg J."/>
            <person name="Young S."/>
            <person name="Zeng Q."/>
            <person name="Fellers J."/>
        </authorList>
    </citation>
    <scope>NUCLEOTIDE SEQUENCE [LARGE SCALE GENOMIC DNA]</scope>
    <source>
        <strain evidence="2">1-1 BBBD Race 1</strain>
    </source>
</reference>
<organism evidence="2">
    <name type="scientific">Puccinia triticina (isolate 1-1 / race 1 (BBBD))</name>
    <name type="common">Brown leaf rust fungus</name>
    <dbReference type="NCBI Taxonomy" id="630390"/>
    <lineage>
        <taxon>Eukaryota</taxon>
        <taxon>Fungi</taxon>
        <taxon>Dikarya</taxon>
        <taxon>Basidiomycota</taxon>
        <taxon>Pucciniomycotina</taxon>
        <taxon>Pucciniomycetes</taxon>
        <taxon>Pucciniales</taxon>
        <taxon>Pucciniaceae</taxon>
        <taxon>Puccinia</taxon>
    </lineage>
</organism>
<evidence type="ECO:0000313" key="2">
    <source>
        <dbReference type="EMBL" id="OAV87802.1"/>
    </source>
</evidence>
<dbReference type="STRING" id="630390.A0A180G5V4"/>
<dbReference type="Proteomes" id="UP000005240">
    <property type="component" value="Unassembled WGS sequence"/>
</dbReference>
<dbReference type="OrthoDB" id="2516024at2759"/>
<protein>
    <submittedName>
        <fullName evidence="2 3">Uncharacterized protein</fullName>
    </submittedName>
</protein>
<reference evidence="3" key="4">
    <citation type="submission" date="2025-05" db="UniProtKB">
        <authorList>
            <consortium name="EnsemblFungi"/>
        </authorList>
    </citation>
    <scope>IDENTIFICATION</scope>
    <source>
        <strain evidence="3">isolate 1-1 / race 1 (BBBD)</strain>
    </source>
</reference>